<name>A0ABW7CA14_9CYAN</name>
<keyword evidence="2" id="KW-1003">Cell membrane</keyword>
<feature type="transmembrane region" description="Helical" evidence="6">
    <location>
        <begin position="68"/>
        <end position="89"/>
    </location>
</feature>
<keyword evidence="4 6" id="KW-1133">Transmembrane helix</keyword>
<evidence type="ECO:0000313" key="9">
    <source>
        <dbReference type="Proteomes" id="UP001604335"/>
    </source>
</evidence>
<dbReference type="Proteomes" id="UP001604335">
    <property type="component" value="Unassembled WGS sequence"/>
</dbReference>
<evidence type="ECO:0000256" key="2">
    <source>
        <dbReference type="ARBA" id="ARBA00022475"/>
    </source>
</evidence>
<accession>A0ABW7CA14</accession>
<dbReference type="RefSeq" id="WP_393012526.1">
    <property type="nucleotide sequence ID" value="NZ_JAZAQF010000057.1"/>
</dbReference>
<feature type="domain" description="MrpA C-terminal/MbhD" evidence="7">
    <location>
        <begin position="17"/>
        <end position="80"/>
    </location>
</feature>
<keyword evidence="3 6" id="KW-0812">Transmembrane</keyword>
<evidence type="ECO:0000256" key="4">
    <source>
        <dbReference type="ARBA" id="ARBA00022989"/>
    </source>
</evidence>
<evidence type="ECO:0000256" key="3">
    <source>
        <dbReference type="ARBA" id="ARBA00022692"/>
    </source>
</evidence>
<comment type="caution">
    <text evidence="8">The sequence shown here is derived from an EMBL/GenBank/DDBJ whole genome shotgun (WGS) entry which is preliminary data.</text>
</comment>
<reference evidence="9" key="1">
    <citation type="journal article" date="2024" name="Algal Res.">
        <title>Biochemical, toxicological and genomic investigation of a high-biomass producing Limnothrix strain isolated from Italian shallow drinking water reservoir.</title>
        <authorList>
            <person name="Simonazzi M."/>
            <person name="Shishido T.K."/>
            <person name="Delbaje E."/>
            <person name="Wahlsten M."/>
            <person name="Fewer D.P."/>
            <person name="Sivonen K."/>
            <person name="Pezzolesi L."/>
            <person name="Pistocchi R."/>
        </authorList>
    </citation>
    <scope>NUCLEOTIDE SEQUENCE [LARGE SCALE GENOMIC DNA]</scope>
    <source>
        <strain evidence="9">LRLZ20PSL1</strain>
    </source>
</reference>
<dbReference type="EMBL" id="JAZAQF010000057">
    <property type="protein sequence ID" value="MFG3817881.1"/>
    <property type="molecule type" value="Genomic_DNA"/>
</dbReference>
<evidence type="ECO:0000259" key="7">
    <source>
        <dbReference type="Pfam" id="PF13244"/>
    </source>
</evidence>
<dbReference type="NCBIfam" id="NF005628">
    <property type="entry name" value="PRK07377.1-4"/>
    <property type="match status" value="1"/>
</dbReference>
<comment type="subcellular location">
    <subcellularLocation>
        <location evidence="1">Cell membrane</location>
        <topology evidence="1">Multi-pass membrane protein</topology>
    </subcellularLocation>
</comment>
<evidence type="ECO:0000256" key="1">
    <source>
        <dbReference type="ARBA" id="ARBA00004651"/>
    </source>
</evidence>
<sequence>MNELNWVNDLPIYVITALLPLSAAMVIFQSNPYHALVIRGILGALAAAVYAILGAADVSLTEALMGTLLAITLYAIAVRSSLVLQLGYLEDSTIVTPPHLLHLDPKTHAPDLTQESANGELDSTVVECLANTFKPFYLRIELVPYPSLTALQRALGDREVHAIYAPTFSLLSAPEDSTAPQPHSGKPQLITRVQRLYEIMREKPLSDLATITYQSARQSANLLANLSTDSSANVTLTQERKPS</sequence>
<feature type="transmembrane region" description="Helical" evidence="6">
    <location>
        <begin position="12"/>
        <end position="29"/>
    </location>
</feature>
<dbReference type="Pfam" id="PF13244">
    <property type="entry name" value="MbhD"/>
    <property type="match status" value="1"/>
</dbReference>
<keyword evidence="9" id="KW-1185">Reference proteome</keyword>
<protein>
    <submittedName>
        <fullName evidence="8">DUF4040 domain-containing protein</fullName>
    </submittedName>
</protein>
<keyword evidence="5 6" id="KW-0472">Membrane</keyword>
<evidence type="ECO:0000313" key="8">
    <source>
        <dbReference type="EMBL" id="MFG3817881.1"/>
    </source>
</evidence>
<gene>
    <name evidence="8" type="ORF">VPK24_09560</name>
</gene>
<organism evidence="8 9">
    <name type="scientific">Limnothrix redekei LRLZ20PSL1</name>
    <dbReference type="NCBI Taxonomy" id="3112953"/>
    <lineage>
        <taxon>Bacteria</taxon>
        <taxon>Bacillati</taxon>
        <taxon>Cyanobacteriota</taxon>
        <taxon>Cyanophyceae</taxon>
        <taxon>Pseudanabaenales</taxon>
        <taxon>Pseudanabaenaceae</taxon>
        <taxon>Limnothrix</taxon>
    </lineage>
</organism>
<dbReference type="NCBIfam" id="NF005630">
    <property type="entry name" value="PRK07377.1-6"/>
    <property type="match status" value="1"/>
</dbReference>
<evidence type="ECO:0000256" key="6">
    <source>
        <dbReference type="SAM" id="Phobius"/>
    </source>
</evidence>
<dbReference type="InterPro" id="IPR025383">
    <property type="entry name" value="MrpA_C/MbhD"/>
</dbReference>
<feature type="transmembrane region" description="Helical" evidence="6">
    <location>
        <begin position="36"/>
        <end position="56"/>
    </location>
</feature>
<proteinExistence type="predicted"/>
<evidence type="ECO:0000256" key="5">
    <source>
        <dbReference type="ARBA" id="ARBA00023136"/>
    </source>
</evidence>